<proteinExistence type="predicted"/>
<comment type="caution">
    <text evidence="2">The sequence shown here is derived from an EMBL/GenBank/DDBJ whole genome shotgun (WGS) entry which is preliminary data.</text>
</comment>
<evidence type="ECO:0000313" key="3">
    <source>
        <dbReference type="Proteomes" id="UP000236305"/>
    </source>
</evidence>
<feature type="region of interest" description="Disordered" evidence="1">
    <location>
        <begin position="49"/>
        <end position="86"/>
    </location>
</feature>
<protein>
    <submittedName>
        <fullName evidence="2">Uncharacterized protein</fullName>
    </submittedName>
</protein>
<organism evidence="2 3">
    <name type="scientific">Verticillium dahliae</name>
    <name type="common">Verticillium wilt</name>
    <dbReference type="NCBI Taxonomy" id="27337"/>
    <lineage>
        <taxon>Eukaryota</taxon>
        <taxon>Fungi</taxon>
        <taxon>Dikarya</taxon>
        <taxon>Ascomycota</taxon>
        <taxon>Pezizomycotina</taxon>
        <taxon>Sordariomycetes</taxon>
        <taxon>Hypocreomycetidae</taxon>
        <taxon>Glomerellales</taxon>
        <taxon>Plectosphaerellaceae</taxon>
        <taxon>Verticillium</taxon>
    </lineage>
</organism>
<evidence type="ECO:0000313" key="2">
    <source>
        <dbReference type="EMBL" id="PNH26760.1"/>
    </source>
</evidence>
<dbReference type="Proteomes" id="UP000236305">
    <property type="component" value="Unassembled WGS sequence"/>
</dbReference>
<dbReference type="EMBL" id="MPSH01000057">
    <property type="protein sequence ID" value="PNH26760.1"/>
    <property type="molecule type" value="Genomic_DNA"/>
</dbReference>
<sequence>MNAPTALGSTALAIVSADAPNDNAMESVTGDKYATGIGLLGMSRWPARQDYAQGQKDGIETQGSISSTGWVGGQPAASPRSVSAQS</sequence>
<reference evidence="2 3" key="1">
    <citation type="submission" date="2017-12" db="EMBL/GenBank/DDBJ databases">
        <title>Comparative genomics yields insights into virulence evolution of Verticillium dahliae.</title>
        <authorList>
            <person name="Fan R."/>
            <person name="Armitage A.D."/>
            <person name="Cascant-Lopez E."/>
            <person name="Sobczyk M."/>
            <person name="Cockerton H.M."/>
            <person name="Harrison R.J."/>
        </authorList>
    </citation>
    <scope>NUCLEOTIDE SEQUENCE [LARGE SCALE GENOMIC DNA]</scope>
    <source>
        <strain evidence="2 3">12008</strain>
    </source>
</reference>
<dbReference type="AlphaFoldDB" id="A0AA44WCZ7"/>
<gene>
    <name evidence="2" type="ORF">BJF96_g9934</name>
</gene>
<name>A0AA44WCZ7_VERDA</name>
<accession>A0AA44WCZ7</accession>
<evidence type="ECO:0000256" key="1">
    <source>
        <dbReference type="SAM" id="MobiDB-lite"/>
    </source>
</evidence>